<proteinExistence type="predicted"/>
<reference evidence="2 3" key="1">
    <citation type="journal article" date="2014" name="Agronomy (Basel)">
        <title>A Draft Genome Sequence for Ensete ventricosum, the Drought-Tolerant Tree Against Hunger.</title>
        <authorList>
            <person name="Harrison J."/>
            <person name="Moore K.A."/>
            <person name="Paszkiewicz K."/>
            <person name="Jones T."/>
            <person name="Grant M."/>
            <person name="Ambacheew D."/>
            <person name="Muzemil S."/>
            <person name="Studholme D.J."/>
        </authorList>
    </citation>
    <scope>NUCLEOTIDE SEQUENCE [LARGE SCALE GENOMIC DNA]</scope>
</reference>
<evidence type="ECO:0000256" key="1">
    <source>
        <dbReference type="SAM" id="MobiDB-lite"/>
    </source>
</evidence>
<accession>A0A426YLR8</accession>
<dbReference type="EMBL" id="AMZH03011549">
    <property type="protein sequence ID" value="RRT52659.1"/>
    <property type="molecule type" value="Genomic_DNA"/>
</dbReference>
<evidence type="ECO:0000313" key="2">
    <source>
        <dbReference type="EMBL" id="RRT52659.1"/>
    </source>
</evidence>
<evidence type="ECO:0000313" key="3">
    <source>
        <dbReference type="Proteomes" id="UP000287651"/>
    </source>
</evidence>
<feature type="region of interest" description="Disordered" evidence="1">
    <location>
        <begin position="1"/>
        <end position="20"/>
    </location>
</feature>
<name>A0A426YLR8_ENSVE</name>
<feature type="non-terminal residue" evidence="2">
    <location>
        <position position="1"/>
    </location>
</feature>
<organism evidence="2 3">
    <name type="scientific">Ensete ventricosum</name>
    <name type="common">Abyssinian banana</name>
    <name type="synonym">Musa ensete</name>
    <dbReference type="NCBI Taxonomy" id="4639"/>
    <lineage>
        <taxon>Eukaryota</taxon>
        <taxon>Viridiplantae</taxon>
        <taxon>Streptophyta</taxon>
        <taxon>Embryophyta</taxon>
        <taxon>Tracheophyta</taxon>
        <taxon>Spermatophyta</taxon>
        <taxon>Magnoliopsida</taxon>
        <taxon>Liliopsida</taxon>
        <taxon>Zingiberales</taxon>
        <taxon>Musaceae</taxon>
        <taxon>Ensete</taxon>
    </lineage>
</organism>
<dbReference type="Proteomes" id="UP000287651">
    <property type="component" value="Unassembled WGS sequence"/>
</dbReference>
<gene>
    <name evidence="2" type="ORF">B296_00045617</name>
</gene>
<comment type="caution">
    <text evidence="2">The sequence shown here is derived from an EMBL/GenBank/DDBJ whole genome shotgun (WGS) entry which is preliminary data.</text>
</comment>
<protein>
    <submittedName>
        <fullName evidence="2">Uncharacterized protein</fullName>
    </submittedName>
</protein>
<dbReference type="AlphaFoldDB" id="A0A426YLR8"/>
<sequence>EIVYPYIPDPNGEDEEGQASSSLAVSTRWISTAKLLQSDLATLAQMEGGE</sequence>